<dbReference type="SMART" id="SM00199">
    <property type="entry name" value="SCY"/>
    <property type="match status" value="1"/>
</dbReference>
<dbReference type="AlphaFoldDB" id="A0A093RFC5"/>
<dbReference type="GO" id="GO:0006955">
    <property type="term" value="P:immune response"/>
    <property type="evidence" value="ECO:0007669"/>
    <property type="project" value="InterPro"/>
</dbReference>
<dbReference type="Proteomes" id="UP000053238">
    <property type="component" value="Unassembled WGS sequence"/>
</dbReference>
<evidence type="ECO:0000256" key="1">
    <source>
        <dbReference type="ARBA" id="ARBA00004613"/>
    </source>
</evidence>
<evidence type="ECO:0000256" key="2">
    <source>
        <dbReference type="ARBA" id="ARBA00022514"/>
    </source>
</evidence>
<dbReference type="InterPro" id="IPR039809">
    <property type="entry name" value="Chemokine_b/g/d"/>
</dbReference>
<feature type="signal peptide" evidence="5">
    <location>
        <begin position="1"/>
        <end position="22"/>
    </location>
</feature>
<proteinExistence type="predicted"/>
<evidence type="ECO:0000256" key="3">
    <source>
        <dbReference type="ARBA" id="ARBA00022525"/>
    </source>
</evidence>
<dbReference type="SUPFAM" id="SSF54117">
    <property type="entry name" value="Interleukin 8-like chemokines"/>
    <property type="match status" value="1"/>
</dbReference>
<organism evidence="7 8">
    <name type="scientific">Phalacrocorax carbo</name>
    <name type="common">Great cormorant</name>
    <name type="synonym">Pelecanus carbo</name>
    <dbReference type="NCBI Taxonomy" id="9209"/>
    <lineage>
        <taxon>Eukaryota</taxon>
        <taxon>Metazoa</taxon>
        <taxon>Chordata</taxon>
        <taxon>Craniata</taxon>
        <taxon>Vertebrata</taxon>
        <taxon>Euteleostomi</taxon>
        <taxon>Archelosauria</taxon>
        <taxon>Archosauria</taxon>
        <taxon>Dinosauria</taxon>
        <taxon>Saurischia</taxon>
        <taxon>Theropoda</taxon>
        <taxon>Coelurosauria</taxon>
        <taxon>Aves</taxon>
        <taxon>Neognathae</taxon>
        <taxon>Neoaves</taxon>
        <taxon>Aequornithes</taxon>
        <taxon>Suliformes</taxon>
        <taxon>Phalacrocoracidae</taxon>
        <taxon>Phalacrocorax</taxon>
    </lineage>
</organism>
<evidence type="ECO:0000313" key="8">
    <source>
        <dbReference type="Proteomes" id="UP000053238"/>
    </source>
</evidence>
<evidence type="ECO:0000256" key="5">
    <source>
        <dbReference type="SAM" id="SignalP"/>
    </source>
</evidence>
<accession>A0A093RFC5</accession>
<gene>
    <name evidence="7" type="ORF">N336_06520</name>
</gene>
<keyword evidence="3" id="KW-0964">Secreted</keyword>
<evidence type="ECO:0000256" key="4">
    <source>
        <dbReference type="ARBA" id="ARBA00022729"/>
    </source>
</evidence>
<reference evidence="7 8" key="1">
    <citation type="submission" date="2014-04" db="EMBL/GenBank/DDBJ databases">
        <title>Genome evolution of avian class.</title>
        <authorList>
            <person name="Zhang G."/>
            <person name="Li C."/>
        </authorList>
    </citation>
    <scope>NUCLEOTIDE SEQUENCE [LARGE SCALE GENOMIC DNA]</scope>
    <source>
        <strain evidence="7">BGI_N336</strain>
    </source>
</reference>
<keyword evidence="2" id="KW-0202">Cytokine</keyword>
<feature type="chain" id="PRO_5001886764" evidence="5">
    <location>
        <begin position="23"/>
        <end position="95"/>
    </location>
</feature>
<dbReference type="PANTHER" id="PTHR12015">
    <property type="entry name" value="SMALL INDUCIBLE CYTOKINE A"/>
    <property type="match status" value="1"/>
</dbReference>
<feature type="non-terminal residue" evidence="7">
    <location>
        <position position="95"/>
    </location>
</feature>
<sequence length="95" mass="10937">MKVFPLALLTLLLVALWTGSQGASLRSSYSMCCYKNMLIREKIPASRIKKYQETPSHCSRKAMIVEVRNGRKFCVDPKEGWFQEYLQQKKSTTTS</sequence>
<evidence type="ECO:0000313" key="7">
    <source>
        <dbReference type="EMBL" id="KFW94697.1"/>
    </source>
</evidence>
<dbReference type="CDD" id="cd00169">
    <property type="entry name" value="Chemokine"/>
    <property type="match status" value="1"/>
</dbReference>
<keyword evidence="4 5" id="KW-0732">Signal</keyword>
<dbReference type="InterPro" id="IPR036048">
    <property type="entry name" value="Interleukin_8-like_sf"/>
</dbReference>
<dbReference type="GO" id="GO:0005615">
    <property type="term" value="C:extracellular space"/>
    <property type="evidence" value="ECO:0007669"/>
    <property type="project" value="UniProtKB-KW"/>
</dbReference>
<dbReference type="InterPro" id="IPR001811">
    <property type="entry name" value="Chemokine_IL8-like_dom"/>
</dbReference>
<keyword evidence="8" id="KW-1185">Reference proteome</keyword>
<evidence type="ECO:0000259" key="6">
    <source>
        <dbReference type="SMART" id="SM00199"/>
    </source>
</evidence>
<feature type="domain" description="Chemokine interleukin-8-like" evidence="6">
    <location>
        <begin position="29"/>
        <end position="89"/>
    </location>
</feature>
<dbReference type="Gene3D" id="2.40.50.40">
    <property type="match status" value="1"/>
</dbReference>
<dbReference type="GO" id="GO:0008009">
    <property type="term" value="F:chemokine activity"/>
    <property type="evidence" value="ECO:0007669"/>
    <property type="project" value="InterPro"/>
</dbReference>
<dbReference type="EMBL" id="KL442989">
    <property type="protein sequence ID" value="KFW94697.1"/>
    <property type="molecule type" value="Genomic_DNA"/>
</dbReference>
<name>A0A093RFC5_PHACA</name>
<comment type="subcellular location">
    <subcellularLocation>
        <location evidence="1">Secreted</location>
    </subcellularLocation>
</comment>
<dbReference type="Pfam" id="PF00048">
    <property type="entry name" value="IL8"/>
    <property type="match status" value="1"/>
</dbReference>
<dbReference type="PANTHER" id="PTHR12015:SF183">
    <property type="entry name" value="C-C MOTIF CHEMOKINE 3"/>
    <property type="match status" value="1"/>
</dbReference>
<protein>
    <submittedName>
        <fullName evidence="7">C-C motif chemokine 26</fullName>
    </submittedName>
</protein>